<dbReference type="GO" id="GO:0003677">
    <property type="term" value="F:DNA binding"/>
    <property type="evidence" value="ECO:0007669"/>
    <property type="project" value="UniProtKB-KW"/>
</dbReference>
<feature type="domain" description="HTH luxR-type" evidence="4">
    <location>
        <begin position="143"/>
        <end position="208"/>
    </location>
</feature>
<reference evidence="6 7" key="1">
    <citation type="submission" date="2018-03" db="EMBL/GenBank/DDBJ databases">
        <title>Genomic Encyclopedia of Type Strains, Phase III (KMG-III): the genomes of soil and plant-associated and newly described type strains.</title>
        <authorList>
            <person name="Whitman W."/>
        </authorList>
    </citation>
    <scope>NUCLEOTIDE SEQUENCE [LARGE SCALE GENOMIC DNA]</scope>
    <source>
        <strain evidence="6 7">CGMCC 4.7104</strain>
    </source>
</reference>
<dbReference type="SMART" id="SM00421">
    <property type="entry name" value="HTH_LUXR"/>
    <property type="match status" value="1"/>
</dbReference>
<dbReference type="SUPFAM" id="SSF52172">
    <property type="entry name" value="CheY-like"/>
    <property type="match status" value="1"/>
</dbReference>
<dbReference type="Proteomes" id="UP000238312">
    <property type="component" value="Unassembled WGS sequence"/>
</dbReference>
<sequence length="214" mass="22893">MIRILLADDHPIFRYGLRAVLASDPETELVGEAGSGEEAVELTRRLRPDVVLMDITMPGLNGVEATRRILAELPGTNVLIVTMYDDSASVLAALRAGARGYLIKGADREEMLRAVRAAAAGQAILSPAAAHHLTTQIATPRPGRQLFPELTAREHDILHLMAAGYTNPAIAERSGLSAKTVRNYISTILAKLNATSRAEAITRARAAGLGDTRP</sequence>
<dbReference type="CDD" id="cd17535">
    <property type="entry name" value="REC_NarL-like"/>
    <property type="match status" value="1"/>
</dbReference>
<organism evidence="6 7">
    <name type="scientific">Nonomuraea fuscirosea</name>
    <dbReference type="NCBI Taxonomy" id="1291556"/>
    <lineage>
        <taxon>Bacteria</taxon>
        <taxon>Bacillati</taxon>
        <taxon>Actinomycetota</taxon>
        <taxon>Actinomycetes</taxon>
        <taxon>Streptosporangiales</taxon>
        <taxon>Streptosporangiaceae</taxon>
        <taxon>Nonomuraea</taxon>
    </lineage>
</organism>
<dbReference type="CDD" id="cd06170">
    <property type="entry name" value="LuxR_C_like"/>
    <property type="match status" value="1"/>
</dbReference>
<gene>
    <name evidence="6" type="ORF">B0I32_14423</name>
</gene>
<comment type="caution">
    <text evidence="6">The sequence shown here is derived from an EMBL/GenBank/DDBJ whole genome shotgun (WGS) entry which is preliminary data.</text>
</comment>
<dbReference type="PANTHER" id="PTHR43214">
    <property type="entry name" value="TWO-COMPONENT RESPONSE REGULATOR"/>
    <property type="match status" value="1"/>
</dbReference>
<feature type="domain" description="Response regulatory" evidence="5">
    <location>
        <begin position="3"/>
        <end position="119"/>
    </location>
</feature>
<evidence type="ECO:0000313" key="7">
    <source>
        <dbReference type="Proteomes" id="UP000238312"/>
    </source>
</evidence>
<evidence type="ECO:0000313" key="6">
    <source>
        <dbReference type="EMBL" id="PRX46806.1"/>
    </source>
</evidence>
<proteinExistence type="predicted"/>
<dbReference type="InterPro" id="IPR058245">
    <property type="entry name" value="NreC/VraR/RcsB-like_REC"/>
</dbReference>
<dbReference type="SMART" id="SM00448">
    <property type="entry name" value="REC"/>
    <property type="match status" value="1"/>
</dbReference>
<dbReference type="EMBL" id="PVNG01000044">
    <property type="protein sequence ID" value="PRX46806.1"/>
    <property type="molecule type" value="Genomic_DNA"/>
</dbReference>
<dbReference type="PRINTS" id="PR00038">
    <property type="entry name" value="HTHLUXR"/>
</dbReference>
<dbReference type="InterPro" id="IPR000792">
    <property type="entry name" value="Tscrpt_reg_LuxR_C"/>
</dbReference>
<dbReference type="Pfam" id="PF00196">
    <property type="entry name" value="GerE"/>
    <property type="match status" value="1"/>
</dbReference>
<accession>A0A2T0LT19</accession>
<dbReference type="PANTHER" id="PTHR43214:SF43">
    <property type="entry name" value="TWO-COMPONENT RESPONSE REGULATOR"/>
    <property type="match status" value="1"/>
</dbReference>
<keyword evidence="7" id="KW-1185">Reference proteome</keyword>
<dbReference type="SUPFAM" id="SSF46894">
    <property type="entry name" value="C-terminal effector domain of the bipartite response regulators"/>
    <property type="match status" value="1"/>
</dbReference>
<dbReference type="InterPro" id="IPR011006">
    <property type="entry name" value="CheY-like_superfamily"/>
</dbReference>
<evidence type="ECO:0000256" key="3">
    <source>
        <dbReference type="PROSITE-ProRule" id="PRU00169"/>
    </source>
</evidence>
<keyword evidence="1 3" id="KW-0597">Phosphoprotein</keyword>
<dbReference type="GO" id="GO:0006355">
    <property type="term" value="P:regulation of DNA-templated transcription"/>
    <property type="evidence" value="ECO:0007669"/>
    <property type="project" value="InterPro"/>
</dbReference>
<dbReference type="Pfam" id="PF00072">
    <property type="entry name" value="Response_reg"/>
    <property type="match status" value="1"/>
</dbReference>
<evidence type="ECO:0000259" key="4">
    <source>
        <dbReference type="PROSITE" id="PS50043"/>
    </source>
</evidence>
<dbReference type="InterPro" id="IPR039420">
    <property type="entry name" value="WalR-like"/>
</dbReference>
<dbReference type="PROSITE" id="PS50043">
    <property type="entry name" value="HTH_LUXR_2"/>
    <property type="match status" value="1"/>
</dbReference>
<dbReference type="RefSeq" id="WP_181308837.1">
    <property type="nucleotide sequence ID" value="NZ_PVNG01000044.1"/>
</dbReference>
<keyword evidence="2" id="KW-0238">DNA-binding</keyword>
<feature type="modified residue" description="4-aspartylphosphate" evidence="3">
    <location>
        <position position="54"/>
    </location>
</feature>
<name>A0A2T0LT19_9ACTN</name>
<dbReference type="PROSITE" id="PS50110">
    <property type="entry name" value="RESPONSE_REGULATORY"/>
    <property type="match status" value="1"/>
</dbReference>
<dbReference type="Gene3D" id="3.40.50.2300">
    <property type="match status" value="1"/>
</dbReference>
<evidence type="ECO:0000256" key="2">
    <source>
        <dbReference type="ARBA" id="ARBA00023125"/>
    </source>
</evidence>
<dbReference type="InterPro" id="IPR001789">
    <property type="entry name" value="Sig_transdc_resp-reg_receiver"/>
</dbReference>
<dbReference type="GO" id="GO:0000160">
    <property type="term" value="P:phosphorelay signal transduction system"/>
    <property type="evidence" value="ECO:0007669"/>
    <property type="project" value="InterPro"/>
</dbReference>
<evidence type="ECO:0000256" key="1">
    <source>
        <dbReference type="ARBA" id="ARBA00022553"/>
    </source>
</evidence>
<evidence type="ECO:0000259" key="5">
    <source>
        <dbReference type="PROSITE" id="PS50110"/>
    </source>
</evidence>
<protein>
    <submittedName>
        <fullName evidence="6">LuxR family two component transcriptional regulator</fullName>
    </submittedName>
</protein>
<dbReference type="InterPro" id="IPR016032">
    <property type="entry name" value="Sig_transdc_resp-reg_C-effctor"/>
</dbReference>
<dbReference type="AlphaFoldDB" id="A0A2T0LT19"/>